<proteinExistence type="predicted"/>
<evidence type="ECO:0000313" key="2">
    <source>
        <dbReference type="Proteomes" id="UP001082899"/>
    </source>
</evidence>
<dbReference type="EMBL" id="JAPMXC010000001">
    <property type="protein sequence ID" value="MCY0385756.1"/>
    <property type="molecule type" value="Genomic_DNA"/>
</dbReference>
<dbReference type="Gene3D" id="3.40.50.150">
    <property type="entry name" value="Vaccinia Virus protein VP39"/>
    <property type="match status" value="1"/>
</dbReference>
<organism evidence="1 2">
    <name type="scientific">Robbsia betulipollinis</name>
    <dbReference type="NCBI Taxonomy" id="2981849"/>
    <lineage>
        <taxon>Bacteria</taxon>
        <taxon>Pseudomonadati</taxon>
        <taxon>Pseudomonadota</taxon>
        <taxon>Betaproteobacteria</taxon>
        <taxon>Burkholderiales</taxon>
        <taxon>Burkholderiaceae</taxon>
        <taxon>Robbsia</taxon>
    </lineage>
</organism>
<dbReference type="RefSeq" id="WP_267844877.1">
    <property type="nucleotide sequence ID" value="NZ_JAPMXC010000001.1"/>
</dbReference>
<protein>
    <submittedName>
        <fullName evidence="1">DUF938 domain-containing protein</fullName>
    </submittedName>
</protein>
<comment type="caution">
    <text evidence="1">The sequence shown here is derived from an EMBL/GenBank/DDBJ whole genome shotgun (WGS) entry which is preliminary data.</text>
</comment>
<keyword evidence="2" id="KW-1185">Reference proteome</keyword>
<dbReference type="Proteomes" id="UP001082899">
    <property type="component" value="Unassembled WGS sequence"/>
</dbReference>
<reference evidence="1" key="1">
    <citation type="submission" date="2022-11" db="EMBL/GenBank/DDBJ databases">
        <title>Robbsia betulipollinis sp. nov., isolated from pollen of birch (Betula pendula).</title>
        <authorList>
            <person name="Shi H."/>
            <person name="Ambika Manirajan B."/>
            <person name="Ratering S."/>
            <person name="Geissler-Plaum R."/>
            <person name="Schnell S."/>
        </authorList>
    </citation>
    <scope>NUCLEOTIDE SEQUENCE</scope>
    <source>
        <strain evidence="1">Bb-Pol-6</strain>
    </source>
</reference>
<sequence>MRSSVHSPMTDGPRRRAPAVARNRDPILAVLKRVLPAAGTVLEIAGGTGEHAVHFASGLPGVTWLASDPDAASLASIAAWRHTAGLPNLLPPIALDVEAPRWDVPAGLRAVVCINMIHIAPWSATQALFAGAARHLEEKGVLFLYGPYRRDGAHTAPSNAAFDLDLRGRDPRWGIRDLEAVRTLAAAAGFAFVEEVPMPANNLSLVFRRQG</sequence>
<gene>
    <name evidence="1" type="ORF">OVY01_00570</name>
</gene>
<dbReference type="PANTHER" id="PTHR20974">
    <property type="entry name" value="UPF0585 PROTEIN CG18661"/>
    <property type="match status" value="1"/>
</dbReference>
<dbReference type="CDD" id="cd02440">
    <property type="entry name" value="AdoMet_MTases"/>
    <property type="match status" value="1"/>
</dbReference>
<dbReference type="PANTHER" id="PTHR20974:SF0">
    <property type="entry name" value="UPF0585 PROTEIN CG18661"/>
    <property type="match status" value="1"/>
</dbReference>
<dbReference type="Pfam" id="PF06080">
    <property type="entry name" value="DUF938"/>
    <property type="match status" value="1"/>
</dbReference>
<evidence type="ECO:0000313" key="1">
    <source>
        <dbReference type="EMBL" id="MCY0385756.1"/>
    </source>
</evidence>
<dbReference type="InterPro" id="IPR029063">
    <property type="entry name" value="SAM-dependent_MTases_sf"/>
</dbReference>
<dbReference type="SUPFAM" id="SSF53335">
    <property type="entry name" value="S-adenosyl-L-methionine-dependent methyltransferases"/>
    <property type="match status" value="1"/>
</dbReference>
<name>A0ABT3ZGV1_9BURK</name>
<dbReference type="InterPro" id="IPR010342">
    <property type="entry name" value="DUF938"/>
</dbReference>
<accession>A0ABT3ZGV1</accession>